<protein>
    <recommendedName>
        <fullName evidence="4">Ribosomal silencing factor RsfS</fullName>
    </recommendedName>
</protein>
<sequence length="447" mass="53482">MVRRMYRFPIFLARRYMSDSKIFDKLKQANELLLNKDEREKSTNEKEEEKIEIINIDDRVFDNTNVFKKDIEQEHEENATKREEEFYENIKSFKNLDIQSFIQETIDYYSSKQLKESHMGTKEKKQNDFNEKEANTLNKFTFDDTDKDNEISYESNSVGSGKFYTNSKKDTCDNLKDRTNLIMDEFKYKTKENYEQVIIEGDTNSIYEGLTPAQRFYEENKEKLLYETMKYYNKRKEKLSNRNDDGADRDYYYIHESEPVVRPHENYLFDYENEENDNTDEEGLELEKGIMPTIEQVVCILKHEKVKNIKVIDLNKCGRRDIGMFIILCTGQTPKHNKRVGKLISKIFIDLEIPYISNVVYCYCNKFDDWIITHCGPLKIHIVTKELRDYYDIENLFLYPHEHFDSKNFPSFFDYTPGVPPPYIVRSNSSLDAYHNDDLYKKFISDR</sequence>
<organism evidence="2 3">
    <name type="scientific">Plasmodium malariae</name>
    <dbReference type="NCBI Taxonomy" id="5858"/>
    <lineage>
        <taxon>Eukaryota</taxon>
        <taxon>Sar</taxon>
        <taxon>Alveolata</taxon>
        <taxon>Apicomplexa</taxon>
        <taxon>Aconoidasida</taxon>
        <taxon>Haemosporida</taxon>
        <taxon>Plasmodiidae</taxon>
        <taxon>Plasmodium</taxon>
        <taxon>Plasmodium (Plasmodium)</taxon>
    </lineage>
</organism>
<dbReference type="VEuPathDB" id="PlasmoDB:PmUG01_06011900"/>
<dbReference type="EMBL" id="LT594494">
    <property type="protein sequence ID" value="SBT70697.1"/>
    <property type="molecule type" value="Genomic_DNA"/>
</dbReference>
<dbReference type="SUPFAM" id="SSF81301">
    <property type="entry name" value="Nucleotidyltransferase"/>
    <property type="match status" value="1"/>
</dbReference>
<gene>
    <name evidence="2" type="primary">PmlGA01_060007000</name>
    <name evidence="2" type="ORF">PMLGA01_060007000</name>
</gene>
<dbReference type="PANTHER" id="PTHR21043:SF0">
    <property type="entry name" value="MITOCHONDRIAL ASSEMBLY OF RIBOSOMAL LARGE SUBUNIT PROTEIN 1"/>
    <property type="match status" value="1"/>
</dbReference>
<accession>A0A1C3KAX3</accession>
<dbReference type="InterPro" id="IPR004394">
    <property type="entry name" value="Iojap/RsfS/C7orf30"/>
</dbReference>
<name>A0A1C3KAX3_PLAMA</name>
<evidence type="ECO:0000313" key="2">
    <source>
        <dbReference type="EMBL" id="SBT70697.1"/>
    </source>
</evidence>
<dbReference type="Pfam" id="PF02410">
    <property type="entry name" value="RsfS"/>
    <property type="match status" value="1"/>
</dbReference>
<dbReference type="AlphaFoldDB" id="A0A1C3KAX3"/>
<dbReference type="GO" id="GO:0017148">
    <property type="term" value="P:negative regulation of translation"/>
    <property type="evidence" value="ECO:0007669"/>
    <property type="project" value="TreeGrafter"/>
</dbReference>
<dbReference type="InterPro" id="IPR043519">
    <property type="entry name" value="NT_sf"/>
</dbReference>
<dbReference type="PANTHER" id="PTHR21043">
    <property type="entry name" value="IOJAP SUPERFAMILY ORTHOLOG"/>
    <property type="match status" value="1"/>
</dbReference>
<reference evidence="2 3" key="1">
    <citation type="submission" date="2016-06" db="EMBL/GenBank/DDBJ databases">
        <authorList>
            <consortium name="Pathogen Informatics"/>
        </authorList>
    </citation>
    <scope>NUCLEOTIDE SEQUENCE [LARGE SCALE GENOMIC DNA]</scope>
    <source>
        <strain evidence="2">PmlGA01</strain>
    </source>
</reference>
<dbReference type="GO" id="GO:0090071">
    <property type="term" value="P:negative regulation of ribosome biogenesis"/>
    <property type="evidence" value="ECO:0007669"/>
    <property type="project" value="TreeGrafter"/>
</dbReference>
<dbReference type="GO" id="GO:0043023">
    <property type="term" value="F:ribosomal large subunit binding"/>
    <property type="evidence" value="ECO:0007669"/>
    <property type="project" value="TreeGrafter"/>
</dbReference>
<proteinExistence type="inferred from homology"/>
<dbReference type="Proteomes" id="UP000219799">
    <property type="component" value="Chromosome 6"/>
</dbReference>
<evidence type="ECO:0000256" key="1">
    <source>
        <dbReference type="ARBA" id="ARBA00010574"/>
    </source>
</evidence>
<comment type="similarity">
    <text evidence="1">Belongs to the Iojap/RsfS family.</text>
</comment>
<dbReference type="Gene3D" id="3.30.460.10">
    <property type="entry name" value="Beta Polymerase, domain 2"/>
    <property type="match status" value="1"/>
</dbReference>
<evidence type="ECO:0000313" key="3">
    <source>
        <dbReference type="Proteomes" id="UP000219799"/>
    </source>
</evidence>
<evidence type="ECO:0008006" key="4">
    <source>
        <dbReference type="Google" id="ProtNLM"/>
    </source>
</evidence>